<dbReference type="PANTHER" id="PTHR38439">
    <property type="entry name" value="AURACYANIN-B"/>
    <property type="match status" value="1"/>
</dbReference>
<feature type="signal peptide" evidence="5">
    <location>
        <begin position="1"/>
        <end position="25"/>
    </location>
</feature>
<feature type="domain" description="Blue (type 1) copper" evidence="6">
    <location>
        <begin position="58"/>
        <end position="164"/>
    </location>
</feature>
<comment type="subcellular location">
    <subcellularLocation>
        <location evidence="1">Periplasm</location>
    </subcellularLocation>
</comment>
<name>A0A1H3SIW9_9BURK</name>
<keyword evidence="5" id="KW-0732">Signal</keyword>
<accession>A0A1H3SIW9</accession>
<sequence length="167" mass="17987">MTFTRFTISHVFAMAVLAASGAAFAAGNHAGGHAHGHGANEETAIGKPGVASKATRTINIDMADTMRFTPSSIQVKQGETVRFTVKNTGQVKHELSLGTEKELLEHLEQMRKFPDMEHEEPGKVTLAPGKQGEIVWQFTKAGTVNFACLIPGHYEAGMRGVVQVSKK</sequence>
<keyword evidence="2" id="KW-0479">Metal-binding</keyword>
<dbReference type="GO" id="GO:0042597">
    <property type="term" value="C:periplasmic space"/>
    <property type="evidence" value="ECO:0007669"/>
    <property type="project" value="UniProtKB-SubCell"/>
</dbReference>
<feature type="chain" id="PRO_5010216377" evidence="5">
    <location>
        <begin position="26"/>
        <end position="167"/>
    </location>
</feature>
<evidence type="ECO:0000256" key="2">
    <source>
        <dbReference type="ARBA" id="ARBA00022723"/>
    </source>
</evidence>
<proteinExistence type="predicted"/>
<dbReference type="Proteomes" id="UP000183417">
    <property type="component" value="Unassembled WGS sequence"/>
</dbReference>
<evidence type="ECO:0000256" key="1">
    <source>
        <dbReference type="ARBA" id="ARBA00004418"/>
    </source>
</evidence>
<evidence type="ECO:0000259" key="6">
    <source>
        <dbReference type="Pfam" id="PF00127"/>
    </source>
</evidence>
<reference evidence="7 8" key="1">
    <citation type="submission" date="2016-10" db="EMBL/GenBank/DDBJ databases">
        <authorList>
            <person name="de Groot N.N."/>
        </authorList>
    </citation>
    <scope>NUCLEOTIDE SEQUENCE [LARGE SCALE GENOMIC DNA]</scope>
    <source>
        <strain evidence="7 8">LMG 24775</strain>
    </source>
</reference>
<gene>
    <name evidence="7" type="ORF">SAMN05421547_12075</name>
</gene>
<dbReference type="GeneID" id="94692601"/>
<evidence type="ECO:0000313" key="7">
    <source>
        <dbReference type="EMBL" id="SDZ37525.1"/>
    </source>
</evidence>
<dbReference type="EMBL" id="FNPE01000020">
    <property type="protein sequence ID" value="SDZ37525.1"/>
    <property type="molecule type" value="Genomic_DNA"/>
</dbReference>
<dbReference type="PANTHER" id="PTHR38439:SF3">
    <property type="entry name" value="COPPER-RESISTANT CUPROPROTEIN COPI"/>
    <property type="match status" value="1"/>
</dbReference>
<evidence type="ECO:0000313" key="8">
    <source>
        <dbReference type="Proteomes" id="UP000183417"/>
    </source>
</evidence>
<evidence type="ECO:0000256" key="4">
    <source>
        <dbReference type="ARBA" id="ARBA00023008"/>
    </source>
</evidence>
<dbReference type="Gene3D" id="2.60.40.420">
    <property type="entry name" value="Cupredoxins - blue copper proteins"/>
    <property type="match status" value="1"/>
</dbReference>
<keyword evidence="4" id="KW-0186">Copper</keyword>
<evidence type="ECO:0000256" key="3">
    <source>
        <dbReference type="ARBA" id="ARBA00022764"/>
    </source>
</evidence>
<dbReference type="GO" id="GO:0005507">
    <property type="term" value="F:copper ion binding"/>
    <property type="evidence" value="ECO:0007669"/>
    <property type="project" value="InterPro"/>
</dbReference>
<dbReference type="AlphaFoldDB" id="A0A1H3SIW9"/>
<keyword evidence="3" id="KW-0574">Periplasm</keyword>
<evidence type="ECO:0000256" key="5">
    <source>
        <dbReference type="SAM" id="SignalP"/>
    </source>
</evidence>
<dbReference type="CDD" id="cd04211">
    <property type="entry name" value="Cupredoxin_like_2"/>
    <property type="match status" value="1"/>
</dbReference>
<dbReference type="Pfam" id="PF00127">
    <property type="entry name" value="Copper-bind"/>
    <property type="match status" value="1"/>
</dbReference>
<dbReference type="RefSeq" id="WP_016446935.1">
    <property type="nucleotide sequence ID" value="NZ_CP141274.1"/>
</dbReference>
<protein>
    <submittedName>
        <fullName evidence="7">Uncharacterized copper-binding protein, cupredoxin-like subfamily</fullName>
    </submittedName>
</protein>
<dbReference type="InterPro" id="IPR000923">
    <property type="entry name" value="BlueCu_1"/>
</dbReference>
<dbReference type="InterPro" id="IPR050845">
    <property type="entry name" value="Cu-binding_ET"/>
</dbReference>
<dbReference type="GO" id="GO:0009055">
    <property type="term" value="F:electron transfer activity"/>
    <property type="evidence" value="ECO:0007669"/>
    <property type="project" value="InterPro"/>
</dbReference>
<dbReference type="SUPFAM" id="SSF49503">
    <property type="entry name" value="Cupredoxins"/>
    <property type="match status" value="1"/>
</dbReference>
<dbReference type="InterPro" id="IPR008972">
    <property type="entry name" value="Cupredoxin"/>
</dbReference>
<organism evidence="7 8">
    <name type="scientific">Delftia lacustris</name>
    <dbReference type="NCBI Taxonomy" id="558537"/>
    <lineage>
        <taxon>Bacteria</taxon>
        <taxon>Pseudomonadati</taxon>
        <taxon>Pseudomonadota</taxon>
        <taxon>Betaproteobacteria</taxon>
        <taxon>Burkholderiales</taxon>
        <taxon>Comamonadaceae</taxon>
        <taxon>Delftia</taxon>
    </lineage>
</organism>